<comment type="caution">
    <text evidence="2">The sequence shown here is derived from an EMBL/GenBank/DDBJ whole genome shotgun (WGS) entry which is preliminary data.</text>
</comment>
<keyword evidence="3" id="KW-1185">Reference proteome</keyword>
<sequence length="230" mass="25026">MKRRLQRSLDVSTTPKVLEAIAECSKDDEGILRSRSCEEENPANHPSAAEVCMVEAPLPNNHVGGEVFVKGTQDLPAKDATPSHPLTPAENCGPSPYLVDVADSREDEGPITAPRTHAPVIAVSPKSTPPKDFLQKSLNVEMSNLPSRHPGSPEEALDRMLATLPTAARLRWLSSFGIQHLPMPEFILQEQCNSPLKETSSVGHLSPKPAIESDNLHRRDGKREGGEEGR</sequence>
<protein>
    <submittedName>
        <fullName evidence="2">Uncharacterized protein</fullName>
    </submittedName>
</protein>
<feature type="compositionally biased region" description="Basic and acidic residues" evidence="1">
    <location>
        <begin position="214"/>
        <end position="230"/>
    </location>
</feature>
<name>A0A8T0HU46_CERPU</name>
<proteinExistence type="predicted"/>
<accession>A0A8T0HU46</accession>
<evidence type="ECO:0000313" key="2">
    <source>
        <dbReference type="EMBL" id="KAG0574255.1"/>
    </source>
</evidence>
<evidence type="ECO:0000313" key="3">
    <source>
        <dbReference type="Proteomes" id="UP000822688"/>
    </source>
</evidence>
<gene>
    <name evidence="2" type="ORF">KC19_VG247700</name>
</gene>
<dbReference type="AlphaFoldDB" id="A0A8T0HU46"/>
<dbReference type="Proteomes" id="UP000822688">
    <property type="component" value="Chromosome V"/>
</dbReference>
<feature type="region of interest" description="Disordered" evidence="1">
    <location>
        <begin position="75"/>
        <end position="94"/>
    </location>
</feature>
<dbReference type="EMBL" id="CM026426">
    <property type="protein sequence ID" value="KAG0574255.1"/>
    <property type="molecule type" value="Genomic_DNA"/>
</dbReference>
<organism evidence="2 3">
    <name type="scientific">Ceratodon purpureus</name>
    <name type="common">Fire moss</name>
    <name type="synonym">Dicranum purpureum</name>
    <dbReference type="NCBI Taxonomy" id="3225"/>
    <lineage>
        <taxon>Eukaryota</taxon>
        <taxon>Viridiplantae</taxon>
        <taxon>Streptophyta</taxon>
        <taxon>Embryophyta</taxon>
        <taxon>Bryophyta</taxon>
        <taxon>Bryophytina</taxon>
        <taxon>Bryopsida</taxon>
        <taxon>Dicranidae</taxon>
        <taxon>Pseudoditrichales</taxon>
        <taxon>Ditrichaceae</taxon>
        <taxon>Ceratodon</taxon>
    </lineage>
</organism>
<reference evidence="2" key="1">
    <citation type="submission" date="2020-06" db="EMBL/GenBank/DDBJ databases">
        <title>WGS assembly of Ceratodon purpureus strain R40.</title>
        <authorList>
            <person name="Carey S.B."/>
            <person name="Jenkins J."/>
            <person name="Shu S."/>
            <person name="Lovell J.T."/>
            <person name="Sreedasyam A."/>
            <person name="Maumus F."/>
            <person name="Tiley G.P."/>
            <person name="Fernandez-Pozo N."/>
            <person name="Barry K."/>
            <person name="Chen C."/>
            <person name="Wang M."/>
            <person name="Lipzen A."/>
            <person name="Daum C."/>
            <person name="Saski C.A."/>
            <person name="Payton A.C."/>
            <person name="Mcbreen J.C."/>
            <person name="Conrad R.E."/>
            <person name="Kollar L.M."/>
            <person name="Olsson S."/>
            <person name="Huttunen S."/>
            <person name="Landis J.B."/>
            <person name="Wickett N.J."/>
            <person name="Johnson M.G."/>
            <person name="Rensing S.A."/>
            <person name="Grimwood J."/>
            <person name="Schmutz J."/>
            <person name="Mcdaniel S.F."/>
        </authorList>
    </citation>
    <scope>NUCLEOTIDE SEQUENCE</scope>
    <source>
        <strain evidence="2">R40</strain>
    </source>
</reference>
<evidence type="ECO:0000256" key="1">
    <source>
        <dbReference type="SAM" id="MobiDB-lite"/>
    </source>
</evidence>
<feature type="region of interest" description="Disordered" evidence="1">
    <location>
        <begin position="196"/>
        <end position="230"/>
    </location>
</feature>